<sequence>MTMAATTENGAFSAKLELVLKALSMSRGRLAADLGVDKSLVGRWASGTVTPSQHNLSNLTQLLASKRPGFTMHDWDRDLESLAAQFGVSPPAVNGHAPALNGHAPQPRTEDLTLLAPLLDQARMATERRGKAYEGFWRTTRPSVMMPGLFFHDFGMIRRGSSGMLDFQMGGSGLLWEGWMLPAEGQLFVILYDTVGLTPVFLIFNGVPLPKAELLDGIVTAAALDAARTPSSYPIILERIGDLTGDKAADDARCQELLNQDTRAPVDGLPDNIRRHLLRDIGPEAAAKGGPLLLLAPATGSLTRGVSAGGHLHG</sequence>
<name>A0ABU0IWH0_9CAUL</name>
<evidence type="ECO:0000313" key="1">
    <source>
        <dbReference type="EMBL" id="MDQ0466358.1"/>
    </source>
</evidence>
<accession>A0ABU0IWH0</accession>
<proteinExistence type="predicted"/>
<organism evidence="1 2">
    <name type="scientific">Caulobacter ginsengisoli</name>
    <dbReference type="NCBI Taxonomy" id="400775"/>
    <lineage>
        <taxon>Bacteria</taxon>
        <taxon>Pseudomonadati</taxon>
        <taxon>Pseudomonadota</taxon>
        <taxon>Alphaproteobacteria</taxon>
        <taxon>Caulobacterales</taxon>
        <taxon>Caulobacteraceae</taxon>
        <taxon>Caulobacter</taxon>
    </lineage>
</organism>
<dbReference type="CDD" id="cd00093">
    <property type="entry name" value="HTH_XRE"/>
    <property type="match status" value="1"/>
</dbReference>
<evidence type="ECO:0000313" key="2">
    <source>
        <dbReference type="Proteomes" id="UP001228905"/>
    </source>
</evidence>
<dbReference type="EMBL" id="JAUSVS010000011">
    <property type="protein sequence ID" value="MDQ0466358.1"/>
    <property type="molecule type" value="Genomic_DNA"/>
</dbReference>
<reference evidence="1 2" key="1">
    <citation type="submission" date="2023-07" db="EMBL/GenBank/DDBJ databases">
        <title>Genomic Encyclopedia of Type Strains, Phase IV (KMG-IV): sequencing the most valuable type-strain genomes for metagenomic binning, comparative biology and taxonomic classification.</title>
        <authorList>
            <person name="Goeker M."/>
        </authorList>
    </citation>
    <scope>NUCLEOTIDE SEQUENCE [LARGE SCALE GENOMIC DNA]</scope>
    <source>
        <strain evidence="1 2">DSM 18695</strain>
    </source>
</reference>
<dbReference type="Proteomes" id="UP001228905">
    <property type="component" value="Unassembled WGS sequence"/>
</dbReference>
<dbReference type="InterPro" id="IPR001387">
    <property type="entry name" value="Cro/C1-type_HTH"/>
</dbReference>
<protein>
    <submittedName>
        <fullName evidence="1">Transcriptional regulator with XRE-family HTH domain</fullName>
    </submittedName>
</protein>
<dbReference type="RefSeq" id="WP_307352402.1">
    <property type="nucleotide sequence ID" value="NZ_JAUSVS010000011.1"/>
</dbReference>
<dbReference type="SUPFAM" id="SSF47413">
    <property type="entry name" value="lambda repressor-like DNA-binding domains"/>
    <property type="match status" value="1"/>
</dbReference>
<gene>
    <name evidence="1" type="ORF">QO010_004151</name>
</gene>
<dbReference type="InterPro" id="IPR010982">
    <property type="entry name" value="Lambda_DNA-bd_dom_sf"/>
</dbReference>
<keyword evidence="2" id="KW-1185">Reference proteome</keyword>
<comment type="caution">
    <text evidence="1">The sequence shown here is derived from an EMBL/GenBank/DDBJ whole genome shotgun (WGS) entry which is preliminary data.</text>
</comment>